<comment type="caution">
    <text evidence="2">The sequence shown here is derived from an EMBL/GenBank/DDBJ whole genome shotgun (WGS) entry which is preliminary data.</text>
</comment>
<organism evidence="2">
    <name type="scientific">bioreactor metagenome</name>
    <dbReference type="NCBI Taxonomy" id="1076179"/>
    <lineage>
        <taxon>unclassified sequences</taxon>
        <taxon>metagenomes</taxon>
        <taxon>ecological metagenomes</taxon>
    </lineage>
</organism>
<reference evidence="2" key="1">
    <citation type="submission" date="2019-08" db="EMBL/GenBank/DDBJ databases">
        <authorList>
            <person name="Kucharzyk K."/>
            <person name="Murdoch R.W."/>
            <person name="Higgins S."/>
            <person name="Loffler F."/>
        </authorList>
    </citation>
    <scope>NUCLEOTIDE SEQUENCE</scope>
</reference>
<protein>
    <submittedName>
        <fullName evidence="2">Uncharacterized protein</fullName>
    </submittedName>
</protein>
<dbReference type="EMBL" id="VSSQ01000062">
    <property type="protein sequence ID" value="MPL71864.1"/>
    <property type="molecule type" value="Genomic_DNA"/>
</dbReference>
<evidence type="ECO:0000313" key="2">
    <source>
        <dbReference type="EMBL" id="MPL71864.1"/>
    </source>
</evidence>
<name>A0A644TY03_9ZZZZ</name>
<evidence type="ECO:0000256" key="1">
    <source>
        <dbReference type="SAM" id="Coils"/>
    </source>
</evidence>
<gene>
    <name evidence="2" type="ORF">SDC9_17642</name>
</gene>
<sequence length="94" mass="10302">MNIHVNILASAITNAKEVLDYLQKAISENPEFVKALNPAEVNLLAATADCAIDKLADNKAKMLEAYSDADEKQAIIEAANYQIEKLNDLKKALE</sequence>
<keyword evidence="1" id="KW-0175">Coiled coil</keyword>
<dbReference type="AlphaFoldDB" id="A0A644TY03"/>
<accession>A0A644TY03</accession>
<proteinExistence type="predicted"/>
<feature type="coiled-coil region" evidence="1">
    <location>
        <begin position="52"/>
        <end position="89"/>
    </location>
</feature>